<dbReference type="Pfam" id="PF25941">
    <property type="entry name" value="PDDEXK_16"/>
    <property type="match status" value="1"/>
</dbReference>
<dbReference type="EMBL" id="AY950802">
    <property type="protein sequence ID" value="AAY24976.1"/>
    <property type="molecule type" value="Genomic_DNA"/>
</dbReference>
<protein>
    <submittedName>
        <fullName evidence="2">ORF 50</fullName>
    </submittedName>
</protein>
<dbReference type="KEGG" id="vg:5176969"/>
<dbReference type="InterPro" id="IPR058715">
    <property type="entry name" value="PDDEXK_nuclease-rel"/>
</dbReference>
<dbReference type="Proteomes" id="UP000001469">
    <property type="component" value="Segment"/>
</dbReference>
<organism evidence="2 3">
    <name type="scientific">Haloarcula hispanica SH1 virus</name>
    <dbReference type="NCBI Taxonomy" id="326574"/>
    <lineage>
        <taxon>Viruses</taxon>
        <taxon>Singelaviria</taxon>
        <taxon>Helvetiavirae</taxon>
        <taxon>Dividoviricota</taxon>
        <taxon>Laserviricetes</taxon>
        <taxon>Halopanivirales</taxon>
        <taxon>Sphaerolipoviridae</taxon>
        <taxon>Alphasphaerolipovirus</taxon>
        <taxon>Alphasphaerolipovirus serpentinense</taxon>
    </lineage>
</organism>
<feature type="compositionally biased region" description="Basic and acidic residues" evidence="1">
    <location>
        <begin position="15"/>
        <end position="24"/>
    </location>
</feature>
<feature type="region of interest" description="Disordered" evidence="1">
    <location>
        <begin position="1"/>
        <end position="41"/>
    </location>
</feature>
<evidence type="ECO:0000313" key="3">
    <source>
        <dbReference type="Proteomes" id="UP000001469"/>
    </source>
</evidence>
<dbReference type="RefSeq" id="YP_271907.1">
    <property type="nucleotide sequence ID" value="NC_007217.1"/>
</dbReference>
<reference evidence="2 3" key="1">
    <citation type="journal article" date="2005" name="J. Virol.">
        <title>Constituents of SH1, a novel lipid-containing virus infecting the halophilic euryarchaeon Haloarcula hispanica.</title>
        <authorList>
            <person name="Bamford D.H."/>
            <person name="Ravantti J.J."/>
            <person name="Ronnholm G."/>
            <person name="Laurinavicius S."/>
            <person name="Kukkaro P."/>
            <person name="Dyall-Smith M."/>
            <person name="Somerharju P."/>
            <person name="Kalkkinen N."/>
            <person name="Bamford J.K."/>
        </authorList>
    </citation>
    <scope>NUCLEOTIDE SEQUENCE</scope>
</reference>
<evidence type="ECO:0000256" key="1">
    <source>
        <dbReference type="SAM" id="MobiDB-lite"/>
    </source>
</evidence>
<sequence>MSSCDPSPTGVAWKHGYDGPKAPDRGALAVRNRGRQTSAASDRRSLLRRWFGMSAVTERRESVQEAMRTGEFGTTDFGSPEHGTVVELLMCEHLGLSFVDGVSVDARTQDGEPIQIKACQLEHANGGDETVPGRWDAWSETLLHLLADDGQYLLVVYDGEADPSEVTPEDFEDYVLAWRFVSAVDFGGLIDPDAWHDGSRPSKGRKARVFWTDVFDREVVA</sequence>
<dbReference type="GeneID" id="5176969"/>
<name>Q4KPD7_9VIRU</name>
<dbReference type="OrthoDB" id="13239at10239"/>
<keyword evidence="3" id="KW-1185">Reference proteome</keyword>
<proteinExistence type="predicted"/>
<evidence type="ECO:0000313" key="2">
    <source>
        <dbReference type="EMBL" id="AAY24976.1"/>
    </source>
</evidence>
<accession>Q4KPD7</accession>